<comment type="caution">
    <text evidence="1">The sequence shown here is derived from an EMBL/GenBank/DDBJ whole genome shotgun (WGS) entry which is preliminary data.</text>
</comment>
<keyword evidence="2" id="KW-1185">Reference proteome</keyword>
<dbReference type="AlphaFoldDB" id="A0A0M8PBG0"/>
<name>A0A0M8PBG0_9EURO</name>
<evidence type="ECO:0000313" key="1">
    <source>
        <dbReference type="EMBL" id="KOS47467.1"/>
    </source>
</evidence>
<dbReference type="Proteomes" id="UP000037696">
    <property type="component" value="Unassembled WGS sequence"/>
</dbReference>
<gene>
    <name evidence="1" type="ORF">ACN38_g1621</name>
</gene>
<protein>
    <submittedName>
        <fullName evidence="1">Uncharacterized protein</fullName>
    </submittedName>
</protein>
<dbReference type="EMBL" id="LHQQ01000016">
    <property type="protein sequence ID" value="KOS47467.1"/>
    <property type="molecule type" value="Genomic_DNA"/>
</dbReference>
<sequence>MVDGSYKPFSDERNDRKPVFECLLSRRRHHRTADVALKHQRAGKLCRTNCIGMAAVMYGSRCGETGVHVAYTALGIMSTRILGILMPEGFLLKDIQSTSLNRNLFWSKSGGVSGAMVGVESSGATNVRVPARLR</sequence>
<accession>A0A0M8PBG0</accession>
<evidence type="ECO:0000313" key="2">
    <source>
        <dbReference type="Proteomes" id="UP000037696"/>
    </source>
</evidence>
<proteinExistence type="predicted"/>
<dbReference type="OrthoDB" id="10385015at2759"/>
<reference evidence="1 2" key="1">
    <citation type="submission" date="2015-08" db="EMBL/GenBank/DDBJ databases">
        <title>Genome sequencing of Penicillium nordicum.</title>
        <authorList>
            <person name="Nguyen H.D."/>
            <person name="Seifert K.A."/>
        </authorList>
    </citation>
    <scope>NUCLEOTIDE SEQUENCE [LARGE SCALE GENOMIC DNA]</scope>
    <source>
        <strain evidence="1 2">DAOMC 185683</strain>
    </source>
</reference>
<organism evidence="1 2">
    <name type="scientific">Penicillium nordicum</name>
    <dbReference type="NCBI Taxonomy" id="229535"/>
    <lineage>
        <taxon>Eukaryota</taxon>
        <taxon>Fungi</taxon>
        <taxon>Dikarya</taxon>
        <taxon>Ascomycota</taxon>
        <taxon>Pezizomycotina</taxon>
        <taxon>Eurotiomycetes</taxon>
        <taxon>Eurotiomycetidae</taxon>
        <taxon>Eurotiales</taxon>
        <taxon>Aspergillaceae</taxon>
        <taxon>Penicillium</taxon>
    </lineage>
</organism>